<evidence type="ECO:0000256" key="6">
    <source>
        <dbReference type="ARBA" id="ARBA00022523"/>
    </source>
</evidence>
<comment type="caution">
    <text evidence="18">The sequence shown here is derived from an EMBL/GenBank/DDBJ whole genome shotgun (WGS) entry which is preliminary data.</text>
</comment>
<dbReference type="InterPro" id="IPR001117">
    <property type="entry name" value="Cu-oxidase_2nd"/>
</dbReference>
<dbReference type="GO" id="GO:0048046">
    <property type="term" value="C:apoplast"/>
    <property type="evidence" value="ECO:0007669"/>
    <property type="project" value="UniProtKB-SubCell"/>
</dbReference>
<keyword evidence="9" id="KW-0677">Repeat</keyword>
<feature type="transmembrane region" description="Helical" evidence="14">
    <location>
        <begin position="567"/>
        <end position="587"/>
    </location>
</feature>
<dbReference type="CDD" id="cd13897">
    <property type="entry name" value="CuRO_3_LCC_plant"/>
    <property type="match status" value="1"/>
</dbReference>
<dbReference type="CDD" id="cd13875">
    <property type="entry name" value="CuRO_2_LCC_plant"/>
    <property type="match status" value="1"/>
</dbReference>
<dbReference type="InterPro" id="IPR034285">
    <property type="entry name" value="CuRO_2_LCC"/>
</dbReference>
<evidence type="ECO:0000259" key="16">
    <source>
        <dbReference type="Pfam" id="PF07731"/>
    </source>
</evidence>
<evidence type="ECO:0000256" key="8">
    <source>
        <dbReference type="ARBA" id="ARBA00022723"/>
    </source>
</evidence>
<dbReference type="Pfam" id="PF00394">
    <property type="entry name" value="Cu-oxidase"/>
    <property type="match status" value="1"/>
</dbReference>
<evidence type="ECO:0000256" key="1">
    <source>
        <dbReference type="ARBA" id="ARBA00000349"/>
    </source>
</evidence>
<keyword evidence="8" id="KW-0479">Metal-binding</keyword>
<evidence type="ECO:0000256" key="7">
    <source>
        <dbReference type="ARBA" id="ARBA00022525"/>
    </source>
</evidence>
<dbReference type="InterPro" id="IPR011707">
    <property type="entry name" value="Cu-oxidase-like_N"/>
</dbReference>
<keyword evidence="7" id="KW-0964">Secreted</keyword>
<keyword evidence="13" id="KW-0439">Lignin degradation</keyword>
<evidence type="ECO:0000256" key="12">
    <source>
        <dbReference type="ARBA" id="ARBA00023180"/>
    </source>
</evidence>
<feature type="domain" description="Plastocyanin-like" evidence="15">
    <location>
        <begin position="166"/>
        <end position="316"/>
    </location>
</feature>
<keyword evidence="12" id="KW-0325">Glycoprotein</keyword>
<dbReference type="InterPro" id="IPR034288">
    <property type="entry name" value="CuRO_1_LCC"/>
</dbReference>
<evidence type="ECO:0000256" key="2">
    <source>
        <dbReference type="ARBA" id="ARBA00001935"/>
    </source>
</evidence>
<keyword evidence="19" id="KW-1185">Reference proteome</keyword>
<dbReference type="PANTHER" id="PTHR11709:SF349">
    <property type="entry name" value="LACCASE"/>
    <property type="match status" value="1"/>
</dbReference>
<dbReference type="InterPro" id="IPR008972">
    <property type="entry name" value="Cupredoxin"/>
</dbReference>
<dbReference type="EC" id="1.10.3.2" evidence="5"/>
<gene>
    <name evidence="18" type="ORF">PVL29_024366</name>
</gene>
<evidence type="ECO:0000256" key="9">
    <source>
        <dbReference type="ARBA" id="ARBA00022737"/>
    </source>
</evidence>
<sequence>MKLRNMGLFLYAAGFVVCCGMILHCAAESKVHYFEFYLTESNFTRLCSTKTMLTVNGSFPGPVIRVRKGDTIYVNVHNQGSYGVTMHWHGVKNPRNPWSDGPEYVTQCPIPPGTNFTQEVIFSTEEGTVWWHAHSDWTRVSVHGAIVALPALGTTYPFPQPDAEEIIVLASWYKHDVMEMMKKTLDSGIGLANVSDAYTINGQPGDLYPCSKETTYRLMVDYGKTYLLRIVNAALNQDLFFMISEHHVTVVGGDGSYFKPLTTPYILLSPGQTMDVLVTADKPLGEYYIVATPYFDGEADIYDHSTATAILEYRGNYNHSLTPSFPYHMPNYNDTAVASLFTSQIRSLATPEHPVDVPLDVTTRMYFVISMNMLPCQNDSCAGPDGYRMAAALNNKTFKNPQVDILQAYYWYIFCYIEFFFCICTSLYELAFANSLSFSFPCIRNLSGIYESDFPDQPLHYFNFTALDLMSENVTISDPGARVKVLNYNETVEIVFQGTNIMNSAETHPIHLHGYKFYVVGRGHGIFDNETDPKNFNLYDPPELNTIPNPKDGWTAIRFKASNPGMYFLHIIIFIVFICSLIIHANMDGFALGVWFMHCHLDKHMSWGMDTAFIVKSGGTAETSMKGPPAYMPPCNLGSFLGSKDSMLLRED</sequence>
<feature type="domain" description="Plastocyanin-like" evidence="17">
    <location>
        <begin position="39"/>
        <end position="147"/>
    </location>
</feature>
<dbReference type="InterPro" id="IPR034289">
    <property type="entry name" value="CuRO_3_LCC"/>
</dbReference>
<dbReference type="GO" id="GO:0052716">
    <property type="term" value="F:hydroquinone:oxygen oxidoreductase activity"/>
    <property type="evidence" value="ECO:0007669"/>
    <property type="project" value="UniProtKB-EC"/>
</dbReference>
<dbReference type="GO" id="GO:0005507">
    <property type="term" value="F:copper ion binding"/>
    <property type="evidence" value="ECO:0007669"/>
    <property type="project" value="InterPro"/>
</dbReference>
<comment type="similarity">
    <text evidence="4">Belongs to the multicopper oxidase family.</text>
</comment>
<evidence type="ECO:0000256" key="5">
    <source>
        <dbReference type="ARBA" id="ARBA00012297"/>
    </source>
</evidence>
<evidence type="ECO:0000256" key="14">
    <source>
        <dbReference type="SAM" id="Phobius"/>
    </source>
</evidence>
<feature type="domain" description="Plastocyanin-like" evidence="16">
    <location>
        <begin position="592"/>
        <end position="617"/>
    </location>
</feature>
<dbReference type="Pfam" id="PF07732">
    <property type="entry name" value="Cu-oxidase_3"/>
    <property type="match status" value="1"/>
</dbReference>
<dbReference type="InterPro" id="IPR045087">
    <property type="entry name" value="Cu-oxidase_fam"/>
</dbReference>
<protein>
    <recommendedName>
        <fullName evidence="5">laccase</fullName>
        <ecNumber evidence="5">1.10.3.2</ecNumber>
    </recommendedName>
</protein>
<keyword evidence="10" id="KW-0560">Oxidoreductase</keyword>
<evidence type="ECO:0000256" key="11">
    <source>
        <dbReference type="ARBA" id="ARBA00023008"/>
    </source>
</evidence>
<comment type="cofactor">
    <cofactor evidence="2">
        <name>Cu cation</name>
        <dbReference type="ChEBI" id="CHEBI:23378"/>
    </cofactor>
</comment>
<keyword evidence="14" id="KW-0812">Transmembrane</keyword>
<dbReference type="CDD" id="cd13849">
    <property type="entry name" value="CuRO_1_LCC_plant"/>
    <property type="match status" value="1"/>
</dbReference>
<dbReference type="GO" id="GO:0046274">
    <property type="term" value="P:lignin catabolic process"/>
    <property type="evidence" value="ECO:0007669"/>
    <property type="project" value="UniProtKB-KW"/>
</dbReference>
<proteinExistence type="inferred from homology"/>
<dbReference type="PROSITE" id="PS00079">
    <property type="entry name" value="MULTICOPPER_OXIDASE1"/>
    <property type="match status" value="1"/>
</dbReference>
<dbReference type="PANTHER" id="PTHR11709">
    <property type="entry name" value="MULTI-COPPER OXIDASE"/>
    <property type="match status" value="1"/>
</dbReference>
<evidence type="ECO:0000313" key="18">
    <source>
        <dbReference type="EMBL" id="KAJ9675412.1"/>
    </source>
</evidence>
<dbReference type="Pfam" id="PF07731">
    <property type="entry name" value="Cu-oxidase_2"/>
    <property type="match status" value="2"/>
</dbReference>
<dbReference type="InterPro" id="IPR033138">
    <property type="entry name" value="Cu_oxidase_CS"/>
</dbReference>
<feature type="domain" description="Plastocyanin-like" evidence="16">
    <location>
        <begin position="460"/>
        <end position="570"/>
    </location>
</feature>
<evidence type="ECO:0000256" key="13">
    <source>
        <dbReference type="ARBA" id="ARBA00023185"/>
    </source>
</evidence>
<comment type="subcellular location">
    <subcellularLocation>
        <location evidence="3">Secreted</location>
        <location evidence="3">Extracellular space</location>
        <location evidence="3">Apoplast</location>
    </subcellularLocation>
</comment>
<dbReference type="Proteomes" id="UP001168098">
    <property type="component" value="Unassembled WGS sequence"/>
</dbReference>
<evidence type="ECO:0000256" key="3">
    <source>
        <dbReference type="ARBA" id="ARBA00004271"/>
    </source>
</evidence>
<organism evidence="18 19">
    <name type="scientific">Vitis rotundifolia</name>
    <name type="common">Muscadine grape</name>
    <dbReference type="NCBI Taxonomy" id="103349"/>
    <lineage>
        <taxon>Eukaryota</taxon>
        <taxon>Viridiplantae</taxon>
        <taxon>Streptophyta</taxon>
        <taxon>Embryophyta</taxon>
        <taxon>Tracheophyta</taxon>
        <taxon>Spermatophyta</taxon>
        <taxon>Magnoliopsida</taxon>
        <taxon>eudicotyledons</taxon>
        <taxon>Gunneridae</taxon>
        <taxon>Pentapetalae</taxon>
        <taxon>rosids</taxon>
        <taxon>Vitales</taxon>
        <taxon>Vitaceae</taxon>
        <taxon>Viteae</taxon>
        <taxon>Vitis</taxon>
    </lineage>
</organism>
<keyword evidence="14" id="KW-1133">Transmembrane helix</keyword>
<evidence type="ECO:0000256" key="4">
    <source>
        <dbReference type="ARBA" id="ARBA00010609"/>
    </source>
</evidence>
<comment type="catalytic activity">
    <reaction evidence="1">
        <text>4 hydroquinone + O2 = 4 benzosemiquinone + 2 H2O</text>
        <dbReference type="Rhea" id="RHEA:11276"/>
        <dbReference type="ChEBI" id="CHEBI:15377"/>
        <dbReference type="ChEBI" id="CHEBI:15379"/>
        <dbReference type="ChEBI" id="CHEBI:17594"/>
        <dbReference type="ChEBI" id="CHEBI:17977"/>
        <dbReference type="EC" id="1.10.3.2"/>
    </reaction>
</comment>
<dbReference type="AlphaFoldDB" id="A0AA39DAS2"/>
<dbReference type="SUPFAM" id="SSF49503">
    <property type="entry name" value="Cupredoxins"/>
    <property type="match status" value="3"/>
</dbReference>
<dbReference type="InterPro" id="IPR002355">
    <property type="entry name" value="Cu_oxidase_Cu_BS"/>
</dbReference>
<dbReference type="EMBL" id="JARBHA010000018">
    <property type="protein sequence ID" value="KAJ9675412.1"/>
    <property type="molecule type" value="Genomic_DNA"/>
</dbReference>
<name>A0AA39DAS2_VITRO</name>
<keyword evidence="11" id="KW-0186">Copper</keyword>
<keyword evidence="6" id="KW-0052">Apoplast</keyword>
<reference evidence="18 19" key="1">
    <citation type="journal article" date="2023" name="BMC Biotechnol.">
        <title>Vitis rotundifolia cv Carlos genome sequencing.</title>
        <authorList>
            <person name="Huff M."/>
            <person name="Hulse-Kemp A."/>
            <person name="Scheffler B."/>
            <person name="Youngblood R."/>
            <person name="Simpson S."/>
            <person name="Babiker E."/>
            <person name="Staton M."/>
        </authorList>
    </citation>
    <scope>NUCLEOTIDE SEQUENCE [LARGE SCALE GENOMIC DNA]</scope>
    <source>
        <tissue evidence="18">Leaf</tissue>
    </source>
</reference>
<evidence type="ECO:0000256" key="10">
    <source>
        <dbReference type="ARBA" id="ARBA00023002"/>
    </source>
</evidence>
<dbReference type="PROSITE" id="PS00080">
    <property type="entry name" value="MULTICOPPER_OXIDASE2"/>
    <property type="match status" value="1"/>
</dbReference>
<dbReference type="Gene3D" id="2.60.40.420">
    <property type="entry name" value="Cupredoxins - blue copper proteins"/>
    <property type="match status" value="4"/>
</dbReference>
<keyword evidence="14" id="KW-0472">Membrane</keyword>
<dbReference type="InterPro" id="IPR011706">
    <property type="entry name" value="Cu-oxidase_C"/>
</dbReference>
<evidence type="ECO:0000313" key="19">
    <source>
        <dbReference type="Proteomes" id="UP001168098"/>
    </source>
</evidence>
<accession>A0AA39DAS2</accession>
<feature type="transmembrane region" description="Helical" evidence="14">
    <location>
        <begin position="409"/>
        <end position="431"/>
    </location>
</feature>
<evidence type="ECO:0000259" key="15">
    <source>
        <dbReference type="Pfam" id="PF00394"/>
    </source>
</evidence>
<evidence type="ECO:0000259" key="17">
    <source>
        <dbReference type="Pfam" id="PF07732"/>
    </source>
</evidence>